<dbReference type="InterPro" id="IPR006361">
    <property type="entry name" value="Uroporphyrinogen_deCO2ase_HemE"/>
</dbReference>
<dbReference type="InterPro" id="IPR038071">
    <property type="entry name" value="UROD/MetE-like_sf"/>
</dbReference>
<feature type="domain" description="Uroporphyrinogen decarboxylase (URO-D)" evidence="13">
    <location>
        <begin position="20"/>
        <end position="29"/>
    </location>
</feature>
<comment type="catalytic activity">
    <reaction evidence="10 11">
        <text>uroporphyrinogen III + 4 H(+) = coproporphyrinogen III + 4 CO2</text>
        <dbReference type="Rhea" id="RHEA:19865"/>
        <dbReference type="ChEBI" id="CHEBI:15378"/>
        <dbReference type="ChEBI" id="CHEBI:16526"/>
        <dbReference type="ChEBI" id="CHEBI:57308"/>
        <dbReference type="ChEBI" id="CHEBI:57309"/>
        <dbReference type="EC" id="4.1.1.37"/>
    </reaction>
</comment>
<evidence type="ECO:0000256" key="10">
    <source>
        <dbReference type="HAMAP-Rule" id="MF_00218"/>
    </source>
</evidence>
<evidence type="ECO:0000256" key="9">
    <source>
        <dbReference type="ARBA" id="ARBA00023244"/>
    </source>
</evidence>
<dbReference type="PANTHER" id="PTHR21091">
    <property type="entry name" value="METHYLTETRAHYDROFOLATE:HOMOCYSTEINE METHYLTRANSFERASE RELATED"/>
    <property type="match status" value="1"/>
</dbReference>
<evidence type="ECO:0000256" key="8">
    <source>
        <dbReference type="ARBA" id="ARBA00023239"/>
    </source>
</evidence>
<evidence type="ECO:0000313" key="16">
    <source>
        <dbReference type="Proteomes" id="UP000198517"/>
    </source>
</evidence>
<dbReference type="EMBL" id="FNAS01000005">
    <property type="protein sequence ID" value="SDE21962.1"/>
    <property type="molecule type" value="Genomic_DNA"/>
</dbReference>
<feature type="binding site" evidence="10">
    <location>
        <begin position="25"/>
        <end position="29"/>
    </location>
    <ligand>
        <name>substrate</name>
    </ligand>
</feature>
<comment type="subunit">
    <text evidence="4 10">Homodimer.</text>
</comment>
<evidence type="ECO:0000313" key="15">
    <source>
        <dbReference type="EMBL" id="SDE21962.1"/>
    </source>
</evidence>
<feature type="binding site" evidence="10">
    <location>
        <position position="44"/>
    </location>
    <ligand>
        <name>substrate</name>
    </ligand>
</feature>
<dbReference type="PANTHER" id="PTHR21091:SF169">
    <property type="entry name" value="UROPORPHYRINOGEN DECARBOXYLASE"/>
    <property type="match status" value="1"/>
</dbReference>
<dbReference type="Gene3D" id="3.20.20.210">
    <property type="match status" value="1"/>
</dbReference>
<feature type="binding site" evidence="10">
    <location>
        <position position="206"/>
    </location>
    <ligand>
        <name>substrate</name>
    </ligand>
</feature>
<evidence type="ECO:0000256" key="11">
    <source>
        <dbReference type="RuleBase" id="RU000554"/>
    </source>
</evidence>
<dbReference type="PROSITE" id="PS00907">
    <property type="entry name" value="UROD_2"/>
    <property type="match status" value="1"/>
</dbReference>
<feature type="binding site" evidence="10">
    <location>
        <position position="74"/>
    </location>
    <ligand>
        <name>substrate</name>
    </ligand>
</feature>
<keyword evidence="8 10" id="KW-0456">Lyase</keyword>
<keyword evidence="6 10" id="KW-0963">Cytoplasm</keyword>
<feature type="domain" description="Uroporphyrinogen decarboxylase (URO-D)" evidence="14">
    <location>
        <begin position="139"/>
        <end position="155"/>
    </location>
</feature>
<keyword evidence="16" id="KW-1185">Reference proteome</keyword>
<gene>
    <name evidence="10" type="primary">hemE</name>
    <name evidence="15" type="ORF">SAMN05421544_10526</name>
</gene>
<dbReference type="GO" id="GO:0005829">
    <property type="term" value="C:cytosol"/>
    <property type="evidence" value="ECO:0007669"/>
    <property type="project" value="UniProtKB-SubCell"/>
</dbReference>
<dbReference type="HAMAP" id="MF_00218">
    <property type="entry name" value="URO_D"/>
    <property type="match status" value="1"/>
</dbReference>
<name>A0A1G7B4T3_9FLAO</name>
<comment type="subcellular location">
    <subcellularLocation>
        <location evidence="1">Cytoplasm</location>
        <location evidence="1">Cytosol</location>
    </subcellularLocation>
</comment>
<dbReference type="SUPFAM" id="SSF51726">
    <property type="entry name" value="UROD/MetE-like"/>
    <property type="match status" value="1"/>
</dbReference>
<accession>A0A1G7B4T3</accession>
<dbReference type="NCBIfam" id="TIGR01464">
    <property type="entry name" value="hemE"/>
    <property type="match status" value="1"/>
</dbReference>
<dbReference type="AlphaFoldDB" id="A0A1G7B4T3"/>
<dbReference type="GO" id="GO:0004853">
    <property type="term" value="F:uroporphyrinogen decarboxylase activity"/>
    <property type="evidence" value="ECO:0007669"/>
    <property type="project" value="UniProtKB-UniRule"/>
</dbReference>
<protein>
    <recommendedName>
        <fullName evidence="5 10">Uroporphyrinogen decarboxylase</fullName>
        <shortName evidence="10">UPD</shortName>
        <shortName evidence="10">URO-D</shortName>
        <ecNumber evidence="5 10">4.1.1.37</ecNumber>
    </recommendedName>
</protein>
<evidence type="ECO:0000256" key="1">
    <source>
        <dbReference type="ARBA" id="ARBA00004514"/>
    </source>
</evidence>
<comment type="pathway">
    <text evidence="2 10 11">Porphyrin-containing compound metabolism; protoporphyrin-IX biosynthesis; coproporphyrinogen-III from 5-aminolevulinate: step 4/4.</text>
</comment>
<comment type="similarity">
    <text evidence="3 10 12">Belongs to the uroporphyrinogen decarboxylase family.</text>
</comment>
<dbReference type="FunFam" id="3.20.20.210:FF:000008">
    <property type="entry name" value="Uroporphyrinogen decarboxylase"/>
    <property type="match status" value="1"/>
</dbReference>
<reference evidence="15 16" key="1">
    <citation type="submission" date="2016-10" db="EMBL/GenBank/DDBJ databases">
        <authorList>
            <person name="de Groot N.N."/>
        </authorList>
    </citation>
    <scope>NUCLEOTIDE SEQUENCE [LARGE SCALE GENOMIC DNA]</scope>
    <source>
        <strain evidence="15 16">DSM 24015</strain>
    </source>
</reference>
<evidence type="ECO:0000256" key="4">
    <source>
        <dbReference type="ARBA" id="ARBA00011738"/>
    </source>
</evidence>
<feature type="binding site" evidence="10">
    <location>
        <position position="318"/>
    </location>
    <ligand>
        <name>substrate</name>
    </ligand>
</feature>
<evidence type="ECO:0000256" key="3">
    <source>
        <dbReference type="ARBA" id="ARBA00009935"/>
    </source>
</evidence>
<comment type="function">
    <text evidence="10">Catalyzes the decarboxylation of four acetate groups of uroporphyrinogen-III to yield coproporphyrinogen-III.</text>
</comment>
<evidence type="ECO:0000256" key="2">
    <source>
        <dbReference type="ARBA" id="ARBA00004804"/>
    </source>
</evidence>
<dbReference type="EC" id="4.1.1.37" evidence="5 10"/>
<evidence type="ECO:0000256" key="7">
    <source>
        <dbReference type="ARBA" id="ARBA00022793"/>
    </source>
</evidence>
<evidence type="ECO:0000256" key="5">
    <source>
        <dbReference type="ARBA" id="ARBA00012288"/>
    </source>
</evidence>
<dbReference type="STRING" id="1071918.SAMN05421544_10526"/>
<organism evidence="15 16">
    <name type="scientific">Riemerella columbipharyngis</name>
    <dbReference type="NCBI Taxonomy" id="1071918"/>
    <lineage>
        <taxon>Bacteria</taxon>
        <taxon>Pseudomonadati</taxon>
        <taxon>Bacteroidota</taxon>
        <taxon>Flavobacteriia</taxon>
        <taxon>Flavobacteriales</taxon>
        <taxon>Weeksellaceae</taxon>
        <taxon>Riemerella</taxon>
    </lineage>
</organism>
<proteinExistence type="inferred from homology"/>
<keyword evidence="7 10" id="KW-0210">Decarboxylase</keyword>
<dbReference type="RefSeq" id="WP_092736206.1">
    <property type="nucleotide sequence ID" value="NZ_FNAS01000005.1"/>
</dbReference>
<dbReference type="OrthoDB" id="9806656at2"/>
<evidence type="ECO:0000259" key="14">
    <source>
        <dbReference type="PROSITE" id="PS00907"/>
    </source>
</evidence>
<dbReference type="PROSITE" id="PS00906">
    <property type="entry name" value="UROD_1"/>
    <property type="match status" value="1"/>
</dbReference>
<dbReference type="Pfam" id="PF01208">
    <property type="entry name" value="URO-D"/>
    <property type="match status" value="1"/>
</dbReference>
<feature type="binding site" evidence="10">
    <location>
        <position position="151"/>
    </location>
    <ligand>
        <name>substrate</name>
    </ligand>
</feature>
<feature type="site" description="Transition state stabilizer" evidence="10">
    <location>
        <position position="74"/>
    </location>
</feature>
<keyword evidence="9 10" id="KW-0627">Porphyrin biosynthesis</keyword>
<evidence type="ECO:0000259" key="13">
    <source>
        <dbReference type="PROSITE" id="PS00906"/>
    </source>
</evidence>
<dbReference type="CDD" id="cd00717">
    <property type="entry name" value="URO-D"/>
    <property type="match status" value="1"/>
</dbReference>
<dbReference type="InterPro" id="IPR000257">
    <property type="entry name" value="Uroporphyrinogen_deCOase"/>
</dbReference>
<evidence type="ECO:0000256" key="12">
    <source>
        <dbReference type="RuleBase" id="RU004169"/>
    </source>
</evidence>
<evidence type="ECO:0000256" key="6">
    <source>
        <dbReference type="ARBA" id="ARBA00022490"/>
    </source>
</evidence>
<sequence>MIKNDLYLKALRGEEVERPPVWMMRQAGRFLPEFREMRDQYDFFTRCRTPELASEITMMPIRRFPLDAAILFSDILVVPQAMGIDFEMKPGVGPWLETSIRTMEQVKNISVPNVDDTLGYVFDAIELTLQKLNNEIPLIGFAGSPWTILCYCVEGKGSKAFDIAKSFCFKNPEAAHLLLQKITDTTIAYLKRKVEKGVSAVQIFDSWGGMLSPEDYQTFSWQYINQIVEALSPITHVVVFGKGCWFALEEMTLSKASALGVDWTITPENARKLTRNSMTLQGNFDPARLHSSPETIRKMVHEMISRFGKDRYIVNLGHGILPNIPIENAEAFIKAVVEFKT</sequence>
<dbReference type="GO" id="GO:0006782">
    <property type="term" value="P:protoporphyrinogen IX biosynthetic process"/>
    <property type="evidence" value="ECO:0007669"/>
    <property type="project" value="UniProtKB-UniRule"/>
</dbReference>
<dbReference type="UniPathway" id="UPA00251">
    <property type="reaction ID" value="UER00321"/>
</dbReference>
<dbReference type="Proteomes" id="UP000198517">
    <property type="component" value="Unassembled WGS sequence"/>
</dbReference>